<sequence>MRLFRVLFGALVASQVAYSRL</sequence>
<feature type="non-terminal residue" evidence="1">
    <location>
        <position position="21"/>
    </location>
</feature>
<accession>A0A6J4TZ67</accession>
<name>A0A6J4TZ67_9ACTN</name>
<reference evidence="1" key="1">
    <citation type="submission" date="2020-02" db="EMBL/GenBank/DDBJ databases">
        <authorList>
            <person name="Meier V. D."/>
        </authorList>
    </citation>
    <scope>NUCLEOTIDE SEQUENCE</scope>
    <source>
        <strain evidence="1">AVDCRST_MAG30</strain>
    </source>
</reference>
<organism evidence="1">
    <name type="scientific">uncultured Solirubrobacteraceae bacterium</name>
    <dbReference type="NCBI Taxonomy" id="1162706"/>
    <lineage>
        <taxon>Bacteria</taxon>
        <taxon>Bacillati</taxon>
        <taxon>Actinomycetota</taxon>
        <taxon>Thermoleophilia</taxon>
        <taxon>Solirubrobacterales</taxon>
        <taxon>Solirubrobacteraceae</taxon>
        <taxon>environmental samples</taxon>
    </lineage>
</organism>
<protein>
    <submittedName>
        <fullName evidence="1">Uncharacterized protein</fullName>
    </submittedName>
</protein>
<dbReference type="AlphaFoldDB" id="A0A6J4TZ67"/>
<evidence type="ECO:0000313" key="1">
    <source>
        <dbReference type="EMBL" id="CAA9536402.1"/>
    </source>
</evidence>
<dbReference type="EMBL" id="CADCVS010000560">
    <property type="protein sequence ID" value="CAA9536402.1"/>
    <property type="molecule type" value="Genomic_DNA"/>
</dbReference>
<gene>
    <name evidence="1" type="ORF">AVDCRST_MAG30-4271</name>
</gene>
<proteinExistence type="predicted"/>